<gene>
    <name evidence="4" type="ORF">DUNSADRAFT_7415</name>
</gene>
<feature type="compositionally biased region" description="Polar residues" evidence="1">
    <location>
        <begin position="598"/>
        <end position="613"/>
    </location>
</feature>
<feature type="region of interest" description="Disordered" evidence="1">
    <location>
        <begin position="184"/>
        <end position="344"/>
    </location>
</feature>
<feature type="region of interest" description="Disordered" evidence="1">
    <location>
        <begin position="576"/>
        <end position="626"/>
    </location>
</feature>
<protein>
    <submittedName>
        <fullName evidence="4">Uncharacterized protein</fullName>
    </submittedName>
</protein>
<dbReference type="Gene3D" id="1.10.10.60">
    <property type="entry name" value="Homeodomain-like"/>
    <property type="match status" value="2"/>
</dbReference>
<feature type="compositionally biased region" description="Pro residues" evidence="1">
    <location>
        <begin position="315"/>
        <end position="325"/>
    </location>
</feature>
<evidence type="ECO:0000259" key="2">
    <source>
        <dbReference type="PROSITE" id="PS50090"/>
    </source>
</evidence>
<dbReference type="PROSITE" id="PS50090">
    <property type="entry name" value="MYB_LIKE"/>
    <property type="match status" value="2"/>
</dbReference>
<dbReference type="InterPro" id="IPR017930">
    <property type="entry name" value="Myb_dom"/>
</dbReference>
<dbReference type="CDD" id="cd00167">
    <property type="entry name" value="SANT"/>
    <property type="match status" value="2"/>
</dbReference>
<accession>A0ABQ7GLE9</accession>
<feature type="domain" description="Myb-like" evidence="2">
    <location>
        <begin position="66"/>
        <end position="116"/>
    </location>
</feature>
<dbReference type="SMART" id="SM00717">
    <property type="entry name" value="SANT"/>
    <property type="match status" value="2"/>
</dbReference>
<dbReference type="PANTHER" id="PTHR45614:SF25">
    <property type="entry name" value="MYB PROTEIN"/>
    <property type="match status" value="1"/>
</dbReference>
<evidence type="ECO:0000313" key="4">
    <source>
        <dbReference type="EMBL" id="KAF5835427.1"/>
    </source>
</evidence>
<dbReference type="Proteomes" id="UP000815325">
    <property type="component" value="Unassembled WGS sequence"/>
</dbReference>
<dbReference type="SUPFAM" id="SSF46689">
    <property type="entry name" value="Homeodomain-like"/>
    <property type="match status" value="2"/>
</dbReference>
<evidence type="ECO:0000259" key="3">
    <source>
        <dbReference type="PROSITE" id="PS51294"/>
    </source>
</evidence>
<proteinExistence type="predicted"/>
<feature type="compositionally biased region" description="Low complexity" evidence="1">
    <location>
        <begin position="850"/>
        <end position="863"/>
    </location>
</feature>
<keyword evidence="5" id="KW-1185">Reference proteome</keyword>
<sequence length="924" mass="100933">MRGNSSDLGLRQSSKKWSQKEVEQLLDAINAARCSDAKDINWAYVAIHVPTRTGKQCREKYKNDLRPDLSKSPWTGQEEYILARAHCEIGNLWAEIGQFLPGRSENTIKNKWNATLRAKADTKAHTLLWTYAQTWQAQNKNTSREVFEMAVREFCQQNGQACFDDVKVPDSYFQDAGLGGGLLSAPSEAGAAQGGSQPHRSGRAPNARQPSRKTQPRHGSRKRSRCAYDSEEEEEQEEEWSDSEDDGTRAAARRPHTKRSSTAIIQQQLRKQRQQEQQQQQQELQQHQERLGPSQLPTPACMPPNFPLPNILQFPAPPQPPPPLPSDTLISPSAQQQQQQQHAAFPPCAPALADITNLAHLSSLEPSATIKLCAPKHAQDSLKGFSFTSDAAPHAAPCQANQTGGSIGIQGGGELGQQQQGQDVQGSMGVLLQQQLQQHGTAVHTRTPGCKVGHAAAQFGSPTPVLGRVGLNPASYLSPTIPQVGADVDYLAYLREIGLESTNDYNHSPATLPLLKLLSSARRESGFDLGSGFGGSTVKTLPLFGNASRRDSLLPAGGAARRESWLISGGARKESLGPMGLGHASNRPSWLSKPSGPQPSDLTCDHPSTQPSDLTCDPPATQFTPRQHELHNQNPQEQRGQLHHPQLGVPDARQLLPELFSPRQREQHNQNPQEQQGRLHHPQLGVPDARQLLPELFTPRQREQHNQNPQEQQGRLHHPPLSVPDARQLLPELFTPRQHEQHTQNPQEQQGCLYHPQLGVPDAQQLLLELSLRALRQQQLPQLSPRAPQPQLPLFSPRAPQQQLPQLALHAPQQQLQELSPHAPQQLLPELSLRVPGDEQQDPSSHHPSDLQQPSQPMPPLQAALPMFGACHIKSAGDSVGGGSSGGGGGGEFAVLTQAARLAAASPRLAANSPTCGFVSGCFL</sequence>
<dbReference type="PROSITE" id="PS51294">
    <property type="entry name" value="HTH_MYB"/>
    <property type="match status" value="1"/>
</dbReference>
<feature type="compositionally biased region" description="Basic residues" evidence="1">
    <location>
        <begin position="210"/>
        <end position="225"/>
    </location>
</feature>
<feature type="region of interest" description="Disordered" evidence="1">
    <location>
        <begin position="702"/>
        <end position="723"/>
    </location>
</feature>
<dbReference type="PANTHER" id="PTHR45614">
    <property type="entry name" value="MYB PROTEIN-RELATED"/>
    <property type="match status" value="1"/>
</dbReference>
<dbReference type="Pfam" id="PF00249">
    <property type="entry name" value="Myb_DNA-binding"/>
    <property type="match status" value="2"/>
</dbReference>
<dbReference type="EMBL" id="MU069705">
    <property type="protein sequence ID" value="KAF5835427.1"/>
    <property type="molecule type" value="Genomic_DNA"/>
</dbReference>
<dbReference type="InterPro" id="IPR009057">
    <property type="entry name" value="Homeodomain-like_sf"/>
</dbReference>
<organism evidence="4 5">
    <name type="scientific">Dunaliella salina</name>
    <name type="common">Green alga</name>
    <name type="synonym">Protococcus salinus</name>
    <dbReference type="NCBI Taxonomy" id="3046"/>
    <lineage>
        <taxon>Eukaryota</taxon>
        <taxon>Viridiplantae</taxon>
        <taxon>Chlorophyta</taxon>
        <taxon>core chlorophytes</taxon>
        <taxon>Chlorophyceae</taxon>
        <taxon>CS clade</taxon>
        <taxon>Chlamydomonadales</taxon>
        <taxon>Dunaliellaceae</taxon>
        <taxon>Dunaliella</taxon>
    </lineage>
</organism>
<feature type="domain" description="HTH myb-type" evidence="3">
    <location>
        <begin position="66"/>
        <end position="120"/>
    </location>
</feature>
<dbReference type="InterPro" id="IPR050560">
    <property type="entry name" value="MYB_TF"/>
</dbReference>
<feature type="region of interest" description="Disordered" evidence="1">
    <location>
        <begin position="835"/>
        <end position="863"/>
    </location>
</feature>
<reference evidence="4" key="1">
    <citation type="submission" date="2017-08" db="EMBL/GenBank/DDBJ databases">
        <authorList>
            <person name="Polle J.E."/>
            <person name="Barry K."/>
            <person name="Cushman J."/>
            <person name="Schmutz J."/>
            <person name="Tran D."/>
            <person name="Hathwaick L.T."/>
            <person name="Yim W.C."/>
            <person name="Jenkins J."/>
            <person name="Mckie-Krisberg Z.M."/>
            <person name="Prochnik S."/>
            <person name="Lindquist E."/>
            <person name="Dockter R.B."/>
            <person name="Adam C."/>
            <person name="Molina H."/>
            <person name="Bunkerborg J."/>
            <person name="Jin E."/>
            <person name="Buchheim M."/>
            <person name="Magnuson J."/>
        </authorList>
    </citation>
    <scope>NUCLEOTIDE SEQUENCE</scope>
    <source>
        <strain evidence="4">CCAP 19/18</strain>
    </source>
</reference>
<dbReference type="InterPro" id="IPR001005">
    <property type="entry name" value="SANT/Myb"/>
</dbReference>
<evidence type="ECO:0000256" key="1">
    <source>
        <dbReference type="SAM" id="MobiDB-lite"/>
    </source>
</evidence>
<feature type="domain" description="Myb-like" evidence="2">
    <location>
        <begin position="16"/>
        <end position="65"/>
    </location>
</feature>
<name>A0ABQ7GLE9_DUNSA</name>
<feature type="compositionally biased region" description="Acidic residues" evidence="1">
    <location>
        <begin position="229"/>
        <end position="245"/>
    </location>
</feature>
<evidence type="ECO:0000313" key="5">
    <source>
        <dbReference type="Proteomes" id="UP000815325"/>
    </source>
</evidence>
<feature type="compositionally biased region" description="Low complexity" evidence="1">
    <location>
        <begin position="275"/>
        <end position="285"/>
    </location>
</feature>
<comment type="caution">
    <text evidence="4">The sequence shown here is derived from an EMBL/GenBank/DDBJ whole genome shotgun (WGS) entry which is preliminary data.</text>
</comment>